<dbReference type="GO" id="GO:0005952">
    <property type="term" value="C:cAMP-dependent protein kinase complex"/>
    <property type="evidence" value="ECO:0007669"/>
    <property type="project" value="InterPro"/>
</dbReference>
<dbReference type="InterPro" id="IPR014710">
    <property type="entry name" value="RmlC-like_jellyroll"/>
</dbReference>
<organism evidence="5 6">
    <name type="scientific">Candidula unifasciata</name>
    <dbReference type="NCBI Taxonomy" id="100452"/>
    <lineage>
        <taxon>Eukaryota</taxon>
        <taxon>Metazoa</taxon>
        <taxon>Spiralia</taxon>
        <taxon>Lophotrochozoa</taxon>
        <taxon>Mollusca</taxon>
        <taxon>Gastropoda</taxon>
        <taxon>Heterobranchia</taxon>
        <taxon>Euthyneura</taxon>
        <taxon>Panpulmonata</taxon>
        <taxon>Eupulmonata</taxon>
        <taxon>Stylommatophora</taxon>
        <taxon>Helicina</taxon>
        <taxon>Helicoidea</taxon>
        <taxon>Geomitridae</taxon>
        <taxon>Candidula</taxon>
    </lineage>
</organism>
<keyword evidence="6" id="KW-1185">Reference proteome</keyword>
<comment type="caution">
    <text evidence="5">The sequence shown here is derived from an EMBL/GenBank/DDBJ whole genome shotgun (WGS) entry which is preliminary data.</text>
</comment>
<dbReference type="EMBL" id="CAJHNH020004979">
    <property type="protein sequence ID" value="CAG5131952.1"/>
    <property type="molecule type" value="Genomic_DNA"/>
</dbReference>
<proteinExistence type="inferred from homology"/>
<protein>
    <recommendedName>
        <fullName evidence="4">Cyclic nucleotide-binding domain-containing protein</fullName>
    </recommendedName>
</protein>
<keyword evidence="2" id="KW-0547">Nucleotide-binding</keyword>
<dbReference type="PROSITE" id="PS50042">
    <property type="entry name" value="CNMP_BINDING_3"/>
    <property type="match status" value="2"/>
</dbReference>
<dbReference type="InterPro" id="IPR018490">
    <property type="entry name" value="cNMP-bd_dom_sf"/>
</dbReference>
<evidence type="ECO:0000256" key="1">
    <source>
        <dbReference type="ARBA" id="ARBA00005753"/>
    </source>
</evidence>
<dbReference type="GO" id="GO:0004862">
    <property type="term" value="F:cAMP-dependent protein kinase inhibitor activity"/>
    <property type="evidence" value="ECO:0007669"/>
    <property type="project" value="TreeGrafter"/>
</dbReference>
<comment type="similarity">
    <text evidence="1">Belongs to the cAMP-dependent kinase regulatory chain family.</text>
</comment>
<dbReference type="CDD" id="cd00038">
    <property type="entry name" value="CAP_ED"/>
    <property type="match status" value="1"/>
</dbReference>
<sequence length="472" mass="54058">GKQTNLDRFIELIKKEPNMRPDFACQEFIHFLKKHIEWFSTLKPELIREIIKRCKFLKIAPETVFIKQGDTGDSMYAILRGTVGVHVIFETENERECLLRVEAALEKKKFNKNDFGNEVAQKVEGSCIGEVALVNDNCMRTASCIATSACDCLVIDRALYSVSVKEFIEKEFQDKTLFVERNPLFKSWTQRQKNQLIISMRKSRVGFGEKLARQGQEVDAVHFVYKGDVEIHLDAKQYQKQFPQIYSELKTLLPELVKVNPQDTRPPHIIRKERMSRRASLSVCILGANETIGSLEVILNLDSFIETAVSHGECELMSLKRSQFEKTFKKRFAATTLDMLKESLANKLCLYMYQCDPADVAFLKFLNMKLMDGHVLQEVRKSKYGKSKGSHFGAEKATNKSVEQEEVLRVLKKLHMGSENARDLPLEDKSEIALAKMDRRLRIWSETTNLNGSKLARLQSATISLDSNKDIA</sequence>
<dbReference type="Gene3D" id="2.60.120.10">
    <property type="entry name" value="Jelly Rolls"/>
    <property type="match status" value="2"/>
</dbReference>
<accession>A0A8S3ZVK8</accession>
<feature type="domain" description="Cyclic nucleotide-binding" evidence="4">
    <location>
        <begin position="38"/>
        <end position="160"/>
    </location>
</feature>
<evidence type="ECO:0000259" key="4">
    <source>
        <dbReference type="PROSITE" id="PS50042"/>
    </source>
</evidence>
<dbReference type="InterPro" id="IPR000595">
    <property type="entry name" value="cNMP-bd_dom"/>
</dbReference>
<keyword evidence="2" id="KW-0116">cAMP-binding</keyword>
<dbReference type="GO" id="GO:0030552">
    <property type="term" value="F:cAMP binding"/>
    <property type="evidence" value="ECO:0007669"/>
    <property type="project" value="UniProtKB-KW"/>
</dbReference>
<reference evidence="5" key="1">
    <citation type="submission" date="2021-04" db="EMBL/GenBank/DDBJ databases">
        <authorList>
            <consortium name="Molecular Ecology Group"/>
        </authorList>
    </citation>
    <scope>NUCLEOTIDE SEQUENCE</scope>
</reference>
<dbReference type="PANTHER" id="PTHR11635">
    <property type="entry name" value="CAMP-DEPENDENT PROTEIN KINASE REGULATORY CHAIN"/>
    <property type="match status" value="1"/>
</dbReference>
<dbReference type="AlphaFoldDB" id="A0A8S3ZVK8"/>
<dbReference type="OrthoDB" id="6051053at2759"/>
<gene>
    <name evidence="5" type="ORF">CUNI_LOCUS17510</name>
</gene>
<evidence type="ECO:0000313" key="5">
    <source>
        <dbReference type="EMBL" id="CAG5131952.1"/>
    </source>
</evidence>
<dbReference type="GO" id="GO:0034236">
    <property type="term" value="F:protein kinase A catalytic subunit binding"/>
    <property type="evidence" value="ECO:0007669"/>
    <property type="project" value="TreeGrafter"/>
</dbReference>
<feature type="domain" description="Cyclic nucleotide-binding" evidence="4">
    <location>
        <begin position="184"/>
        <end position="326"/>
    </location>
</feature>
<dbReference type="GO" id="GO:0005829">
    <property type="term" value="C:cytosol"/>
    <property type="evidence" value="ECO:0007669"/>
    <property type="project" value="TreeGrafter"/>
</dbReference>
<dbReference type="InterPro" id="IPR050503">
    <property type="entry name" value="cAMP-dep_PK_reg_su-like"/>
</dbReference>
<dbReference type="SUPFAM" id="SSF51206">
    <property type="entry name" value="cAMP-binding domain-like"/>
    <property type="match status" value="2"/>
</dbReference>
<feature type="non-terminal residue" evidence="5">
    <location>
        <position position="1"/>
    </location>
</feature>
<dbReference type="Proteomes" id="UP000678393">
    <property type="component" value="Unassembled WGS sequence"/>
</dbReference>
<evidence type="ECO:0000256" key="2">
    <source>
        <dbReference type="ARBA" id="ARBA00022566"/>
    </source>
</evidence>
<evidence type="ECO:0000313" key="6">
    <source>
        <dbReference type="Proteomes" id="UP000678393"/>
    </source>
</evidence>
<name>A0A8S3ZVK8_9EUPU</name>
<dbReference type="PANTHER" id="PTHR11635:SF152">
    <property type="entry name" value="CAMP-DEPENDENT PROTEIN KINASE TYPE I REGULATORY SUBUNIT-RELATED"/>
    <property type="match status" value="1"/>
</dbReference>
<keyword evidence="3" id="KW-0114">cAMP</keyword>
<evidence type="ECO:0000256" key="3">
    <source>
        <dbReference type="ARBA" id="ARBA00023149"/>
    </source>
</evidence>